<feature type="region of interest" description="Disordered" evidence="1">
    <location>
        <begin position="730"/>
        <end position="808"/>
    </location>
</feature>
<dbReference type="Proteomes" id="UP000481153">
    <property type="component" value="Unassembled WGS sequence"/>
</dbReference>
<dbReference type="AlphaFoldDB" id="A0A6G0XRN8"/>
<evidence type="ECO:0000256" key="1">
    <source>
        <dbReference type="SAM" id="MobiDB-lite"/>
    </source>
</evidence>
<comment type="caution">
    <text evidence="2">The sequence shown here is derived from an EMBL/GenBank/DDBJ whole genome shotgun (WGS) entry which is preliminary data.</text>
</comment>
<sequence>MDTHPKYVDALVALLDREILAPFHSPLERLDVCNHFVELATSLAGACFKARHYEATQSLLKKANALLATLAIDRETPDEFHITWLNLRLRVTKQLSLLSKRIRKTLPRLPPEPPMHLDELDESMAYVYETMELEYKIFDILTTDQNNRERLISHRASIAKAHLEISDFFAHANEHTAAAANAQHASSMLFEALVAWTKLGSHDIAQRDKLTSMLANALHSYASEVGHLDHTSEALQAYRKAYEITAACFGRDHETAKSMFRSFVSFSTLLKGGPPSSSKPSRRSPSPPKSSHRGDDAPPANIKQDRWRSSSIWHTLLKNLNHDFAMETSAIPFMKTIATPREPLSTTKPKIAVPNPTTFMFMPRQTVFTPVLHRESETPHKPNCTPVKPRPATARTPWNPNISTSPPKSPYAATSPPRKLSLDEKGSCKRGAHRPKTAGAIKANSMTKTSVHRAKTSPANTSPYASTDRQETRSPSPVESAKPNSVAKLHANIKLAEEIAIDIEASPRPVSKLQAKRNQRRQKERETSTLQSSSPPMDPCESDDAPNEYTPQEEISGQMDDVARQMSTQMVESIFQVSSPRICSLSLAQRQAEMHQQHVAMVQQIITELIENALAYANESIDERIQQCASHVDEDEPNDSENCVDGSDMVVVESAIDCRSSVDPMPIVLEVAQAMVESVYQAAIANVDHSSNHKSSMEGSEKASIEEDTTHYALPDDTVQCSLDEATFVPSQSCEKDSTRSVLDAEEPSIGVGSAMKKSDSSVSLAWSESSDDSSSSSELSHSASSSSSCSSSHSRSSSGSNSTTVSLGDSEALAASSSVDDMSPKSPSNARIARRVVHVTTEIAIDRVVTQIMQ</sequence>
<organism evidence="2 3">
    <name type="scientific">Aphanomyces euteiches</name>
    <dbReference type="NCBI Taxonomy" id="100861"/>
    <lineage>
        <taxon>Eukaryota</taxon>
        <taxon>Sar</taxon>
        <taxon>Stramenopiles</taxon>
        <taxon>Oomycota</taxon>
        <taxon>Saprolegniomycetes</taxon>
        <taxon>Saprolegniales</taxon>
        <taxon>Verrucalvaceae</taxon>
        <taxon>Aphanomyces</taxon>
    </lineage>
</organism>
<reference evidence="2 3" key="1">
    <citation type="submission" date="2019-07" db="EMBL/GenBank/DDBJ databases">
        <title>Genomics analysis of Aphanomyces spp. identifies a new class of oomycete effector associated with host adaptation.</title>
        <authorList>
            <person name="Gaulin E."/>
        </authorList>
    </citation>
    <scope>NUCLEOTIDE SEQUENCE [LARGE SCALE GENOMIC DNA]</scope>
    <source>
        <strain evidence="2 3">ATCC 201684</strain>
    </source>
</reference>
<evidence type="ECO:0000313" key="2">
    <source>
        <dbReference type="EMBL" id="KAF0743128.1"/>
    </source>
</evidence>
<feature type="compositionally biased region" description="Polar residues" evidence="1">
    <location>
        <begin position="457"/>
        <end position="477"/>
    </location>
</feature>
<dbReference type="EMBL" id="VJMJ01000022">
    <property type="protein sequence ID" value="KAF0743128.1"/>
    <property type="molecule type" value="Genomic_DNA"/>
</dbReference>
<feature type="region of interest" description="Disordered" evidence="1">
    <location>
        <begin position="510"/>
        <end position="552"/>
    </location>
</feature>
<name>A0A6G0XRN8_9STRA</name>
<feature type="compositionally biased region" description="Low complexity" evidence="1">
    <location>
        <begin position="761"/>
        <end position="807"/>
    </location>
</feature>
<feature type="region of interest" description="Disordered" evidence="1">
    <location>
        <begin position="374"/>
        <end position="485"/>
    </location>
</feature>
<accession>A0A6G0XRN8</accession>
<feature type="compositionally biased region" description="Polar residues" evidence="1">
    <location>
        <begin position="396"/>
        <end position="406"/>
    </location>
</feature>
<evidence type="ECO:0000313" key="3">
    <source>
        <dbReference type="Proteomes" id="UP000481153"/>
    </source>
</evidence>
<protein>
    <submittedName>
        <fullName evidence="2">Uncharacterized protein</fullName>
    </submittedName>
</protein>
<proteinExistence type="predicted"/>
<feature type="region of interest" description="Disordered" evidence="1">
    <location>
        <begin position="271"/>
        <end position="305"/>
    </location>
</feature>
<keyword evidence="3" id="KW-1185">Reference proteome</keyword>
<gene>
    <name evidence="2" type="ORF">Ae201684_002184</name>
</gene>
<dbReference type="VEuPathDB" id="FungiDB:AeMF1_015827"/>